<keyword evidence="2" id="KW-1185">Reference proteome</keyword>
<comment type="caution">
    <text evidence="1">The sequence shown here is derived from an EMBL/GenBank/DDBJ whole genome shotgun (WGS) entry which is preliminary data.</text>
</comment>
<gene>
    <name evidence="1" type="ORF">FF38_02725</name>
</gene>
<protein>
    <submittedName>
        <fullName evidence="1">Uncharacterized protein</fullName>
    </submittedName>
</protein>
<organism evidence="1 2">
    <name type="scientific">Lucilia cuprina</name>
    <name type="common">Green bottle fly</name>
    <name type="synonym">Australian sheep blowfly</name>
    <dbReference type="NCBI Taxonomy" id="7375"/>
    <lineage>
        <taxon>Eukaryota</taxon>
        <taxon>Metazoa</taxon>
        <taxon>Ecdysozoa</taxon>
        <taxon>Arthropoda</taxon>
        <taxon>Hexapoda</taxon>
        <taxon>Insecta</taxon>
        <taxon>Pterygota</taxon>
        <taxon>Neoptera</taxon>
        <taxon>Endopterygota</taxon>
        <taxon>Diptera</taxon>
        <taxon>Brachycera</taxon>
        <taxon>Muscomorpha</taxon>
        <taxon>Oestroidea</taxon>
        <taxon>Calliphoridae</taxon>
        <taxon>Luciliinae</taxon>
        <taxon>Lucilia</taxon>
    </lineage>
</organism>
<dbReference type="Proteomes" id="UP000037069">
    <property type="component" value="Unassembled WGS sequence"/>
</dbReference>
<reference evidence="1 2" key="1">
    <citation type="journal article" date="2015" name="Nat. Commun.">
        <title>Lucilia cuprina genome unlocks parasitic fly biology to underpin future interventions.</title>
        <authorList>
            <person name="Anstead C.A."/>
            <person name="Korhonen P.K."/>
            <person name="Young N.D."/>
            <person name="Hall R.S."/>
            <person name="Jex A.R."/>
            <person name="Murali S.C."/>
            <person name="Hughes D.S."/>
            <person name="Lee S.F."/>
            <person name="Perry T."/>
            <person name="Stroehlein A.J."/>
            <person name="Ansell B.R."/>
            <person name="Breugelmans B."/>
            <person name="Hofmann A."/>
            <person name="Qu J."/>
            <person name="Dugan S."/>
            <person name="Lee S.L."/>
            <person name="Chao H."/>
            <person name="Dinh H."/>
            <person name="Han Y."/>
            <person name="Doddapaneni H.V."/>
            <person name="Worley K.C."/>
            <person name="Muzny D.M."/>
            <person name="Ioannidis P."/>
            <person name="Waterhouse R.M."/>
            <person name="Zdobnov E.M."/>
            <person name="James P.J."/>
            <person name="Bagnall N.H."/>
            <person name="Kotze A.C."/>
            <person name="Gibbs R.A."/>
            <person name="Richards S."/>
            <person name="Batterham P."/>
            <person name="Gasser R.B."/>
        </authorList>
    </citation>
    <scope>NUCLEOTIDE SEQUENCE [LARGE SCALE GENOMIC DNA]</scope>
    <source>
        <strain evidence="1 2">LS</strain>
        <tissue evidence="1">Full body</tissue>
    </source>
</reference>
<name>A0A0L0CQ31_LUCCU</name>
<proteinExistence type="predicted"/>
<dbReference type="AlphaFoldDB" id="A0A0L0CQ31"/>
<evidence type="ECO:0000313" key="2">
    <source>
        <dbReference type="Proteomes" id="UP000037069"/>
    </source>
</evidence>
<sequence length="171" mass="19746">MTLLLLADHTLTHSQSSVGYPLSFGNSAECIDFTVNLATYLSTWIPKHHSVFKWLPVVPDIMDICFDSMSNHCKEFLSHELTSPVIVPAYNRDYNHTKMGSFIKKTRAPRRNKEKQETLQSELLVHELPDYVVFWFDLLSNHSKETPWLHLINGMVDEVLIASIYIVRARD</sequence>
<accession>A0A0L0CQ31</accession>
<dbReference type="EMBL" id="JRES01000062">
    <property type="protein sequence ID" value="KNC34465.1"/>
    <property type="molecule type" value="Genomic_DNA"/>
</dbReference>
<evidence type="ECO:0000313" key="1">
    <source>
        <dbReference type="EMBL" id="KNC34465.1"/>
    </source>
</evidence>